<dbReference type="PANTHER" id="PTHR10353">
    <property type="entry name" value="GLYCOSYL HYDROLASE"/>
    <property type="match status" value="1"/>
</dbReference>
<dbReference type="Proteomes" id="UP000631114">
    <property type="component" value="Unassembled WGS sequence"/>
</dbReference>
<dbReference type="GO" id="GO:0005975">
    <property type="term" value="P:carbohydrate metabolic process"/>
    <property type="evidence" value="ECO:0007669"/>
    <property type="project" value="InterPro"/>
</dbReference>
<keyword evidence="4" id="KW-1185">Reference proteome</keyword>
<evidence type="ECO:0000313" key="3">
    <source>
        <dbReference type="EMBL" id="KAF9593815.1"/>
    </source>
</evidence>
<comment type="similarity">
    <text evidence="1 2">Belongs to the glycosyl hydrolase 1 family.</text>
</comment>
<sequence length="236" mass="26400">MASVKTINDINVVILSMDYKECKAEMKTIDAQDSYKGGVVVQDPAKLKADGIIVGWGLQRLLDYVKLNYKNPTAIIHENGLPMTSDDSSNPAARNDTARIKFLQMYIKNLLLSIRELGSMDNTEALSSTTLFRSITIWNGSNLKGYFVWSFLDVFEVTGGYTSHFGLYGVDFHDKERRRGNDRKGRYRDVTEAYSKPPYFSQTIPDDSAAEACWSGCSMIIVNALIAFFASSTLLL</sequence>
<dbReference type="EMBL" id="JADFTS010000008">
    <property type="protein sequence ID" value="KAF9593815.1"/>
    <property type="molecule type" value="Genomic_DNA"/>
</dbReference>
<dbReference type="AlphaFoldDB" id="A0A835LGF9"/>
<reference evidence="3 4" key="1">
    <citation type="submission" date="2020-10" db="EMBL/GenBank/DDBJ databases">
        <title>The Coptis chinensis genome and diversification of protoberbering-type alkaloids.</title>
        <authorList>
            <person name="Wang B."/>
            <person name="Shu S."/>
            <person name="Song C."/>
            <person name="Liu Y."/>
        </authorList>
    </citation>
    <scope>NUCLEOTIDE SEQUENCE [LARGE SCALE GENOMIC DNA]</scope>
    <source>
        <strain evidence="3">HL-2020</strain>
        <tissue evidence="3">Leaf</tissue>
    </source>
</reference>
<name>A0A835LGF9_9MAGN</name>
<organism evidence="3 4">
    <name type="scientific">Coptis chinensis</name>
    <dbReference type="NCBI Taxonomy" id="261450"/>
    <lineage>
        <taxon>Eukaryota</taxon>
        <taxon>Viridiplantae</taxon>
        <taxon>Streptophyta</taxon>
        <taxon>Embryophyta</taxon>
        <taxon>Tracheophyta</taxon>
        <taxon>Spermatophyta</taxon>
        <taxon>Magnoliopsida</taxon>
        <taxon>Ranunculales</taxon>
        <taxon>Ranunculaceae</taxon>
        <taxon>Coptidoideae</taxon>
        <taxon>Coptis</taxon>
    </lineage>
</organism>
<dbReference type="Gene3D" id="3.20.20.80">
    <property type="entry name" value="Glycosidases"/>
    <property type="match status" value="1"/>
</dbReference>
<gene>
    <name evidence="3" type="ORF">IFM89_025524</name>
</gene>
<dbReference type="SUPFAM" id="SSF51445">
    <property type="entry name" value="(Trans)glycosidases"/>
    <property type="match status" value="1"/>
</dbReference>
<evidence type="ECO:0000256" key="1">
    <source>
        <dbReference type="ARBA" id="ARBA00010838"/>
    </source>
</evidence>
<accession>A0A835LGF9</accession>
<dbReference type="GO" id="GO:0008422">
    <property type="term" value="F:beta-glucosidase activity"/>
    <property type="evidence" value="ECO:0007669"/>
    <property type="project" value="TreeGrafter"/>
</dbReference>
<dbReference type="InterPro" id="IPR001360">
    <property type="entry name" value="Glyco_hydro_1"/>
</dbReference>
<dbReference type="OrthoDB" id="417952at2759"/>
<dbReference type="Pfam" id="PF00232">
    <property type="entry name" value="Glyco_hydro_1"/>
    <property type="match status" value="2"/>
</dbReference>
<comment type="caution">
    <text evidence="3">The sequence shown here is derived from an EMBL/GenBank/DDBJ whole genome shotgun (WGS) entry which is preliminary data.</text>
</comment>
<evidence type="ECO:0000256" key="2">
    <source>
        <dbReference type="RuleBase" id="RU003690"/>
    </source>
</evidence>
<dbReference type="PANTHER" id="PTHR10353:SF29">
    <property type="entry name" value="BETA-GLUCOSIDASE 11"/>
    <property type="match status" value="1"/>
</dbReference>
<protein>
    <submittedName>
        <fullName evidence="3">Uncharacterized protein</fullName>
    </submittedName>
</protein>
<dbReference type="InterPro" id="IPR017853">
    <property type="entry name" value="GH"/>
</dbReference>
<dbReference type="PRINTS" id="PR00131">
    <property type="entry name" value="GLHYDRLASE1"/>
</dbReference>
<proteinExistence type="inferred from homology"/>
<evidence type="ECO:0000313" key="4">
    <source>
        <dbReference type="Proteomes" id="UP000631114"/>
    </source>
</evidence>